<sequence length="119" mass="12627">MEGDNGLQGTAYDPLTGNTVIMGTEDDDYLLGLAENDTRIGKAGSDIFVLESDQGTDTIADFESGVDLIGLTGNLSFGSLTLTDLGDDTSVMFNNQQLAIIKEVETTDLTSNHFAEVTI</sequence>
<dbReference type="AlphaFoldDB" id="T2ISX3"/>
<protein>
    <recommendedName>
        <fullName evidence="3">Hemolysin-type calcium-binding region</fullName>
    </recommendedName>
</protein>
<accession>T2ISX3</accession>
<dbReference type="SUPFAM" id="SSF51120">
    <property type="entry name" value="beta-Roll"/>
    <property type="match status" value="1"/>
</dbReference>
<dbReference type="Proteomes" id="UP000017981">
    <property type="component" value="Unassembled WGS sequence"/>
</dbReference>
<reference evidence="1 2" key="2">
    <citation type="submission" date="2013-09" db="EMBL/GenBank/DDBJ databases">
        <title>Whole genome comparison of six Crocosphaera watsonii strains with differing phenotypes.</title>
        <authorList>
            <person name="Bench S.R."/>
            <person name="Heller P."/>
            <person name="Frank I."/>
            <person name="Arciniega M."/>
            <person name="Shilova I.N."/>
            <person name="Zehr J.P."/>
        </authorList>
    </citation>
    <scope>NUCLEOTIDE SEQUENCE [LARGE SCALE GENOMIC DNA]</scope>
    <source>
        <strain evidence="1 2">WH 0005</strain>
    </source>
</reference>
<dbReference type="EMBL" id="CAQL01000499">
    <property type="protein sequence ID" value="CCQ55877.1"/>
    <property type="molecule type" value="Genomic_DNA"/>
</dbReference>
<organism evidence="1 2">
    <name type="scientific">Crocosphaera watsonii WH 0005</name>
    <dbReference type="NCBI Taxonomy" id="423472"/>
    <lineage>
        <taxon>Bacteria</taxon>
        <taxon>Bacillati</taxon>
        <taxon>Cyanobacteriota</taxon>
        <taxon>Cyanophyceae</taxon>
        <taxon>Oscillatoriophycideae</taxon>
        <taxon>Chroococcales</taxon>
        <taxon>Aphanothecaceae</taxon>
        <taxon>Crocosphaera</taxon>
    </lineage>
</organism>
<gene>
    <name evidence="1" type="ORF">CWATWH0005_3301</name>
</gene>
<dbReference type="InterPro" id="IPR011049">
    <property type="entry name" value="Serralysin-like_metalloprot_C"/>
</dbReference>
<reference evidence="1 2" key="1">
    <citation type="submission" date="2013-01" db="EMBL/GenBank/DDBJ databases">
        <authorList>
            <person name="Bench S."/>
        </authorList>
    </citation>
    <scope>NUCLEOTIDE SEQUENCE [LARGE SCALE GENOMIC DNA]</scope>
    <source>
        <strain evidence="1 2">WH 0005</strain>
    </source>
</reference>
<proteinExistence type="predicted"/>
<comment type="caution">
    <text evidence="1">The sequence shown here is derived from an EMBL/GenBank/DDBJ whole genome shotgun (WGS) entry which is preliminary data.</text>
</comment>
<dbReference type="Gene3D" id="2.150.10.10">
    <property type="entry name" value="Serralysin-like metalloprotease, C-terminal"/>
    <property type="match status" value="1"/>
</dbReference>
<evidence type="ECO:0000313" key="2">
    <source>
        <dbReference type="Proteomes" id="UP000017981"/>
    </source>
</evidence>
<evidence type="ECO:0000313" key="1">
    <source>
        <dbReference type="EMBL" id="CCQ55877.1"/>
    </source>
</evidence>
<evidence type="ECO:0008006" key="3">
    <source>
        <dbReference type="Google" id="ProtNLM"/>
    </source>
</evidence>
<name>T2ISX3_CROWT</name>